<dbReference type="AlphaFoldDB" id="A0A0R3N8G4"/>
<dbReference type="GO" id="GO:0051920">
    <property type="term" value="F:peroxiredoxin activity"/>
    <property type="evidence" value="ECO:0007669"/>
    <property type="project" value="InterPro"/>
</dbReference>
<organism evidence="2 3">
    <name type="scientific">Bradyrhizobium lablabi</name>
    <dbReference type="NCBI Taxonomy" id="722472"/>
    <lineage>
        <taxon>Bacteria</taxon>
        <taxon>Pseudomonadati</taxon>
        <taxon>Pseudomonadota</taxon>
        <taxon>Alphaproteobacteria</taxon>
        <taxon>Hyphomicrobiales</taxon>
        <taxon>Nitrobacteraceae</taxon>
        <taxon>Bradyrhizobium</taxon>
    </lineage>
</organism>
<dbReference type="InterPro" id="IPR029032">
    <property type="entry name" value="AhpD-like"/>
</dbReference>
<dbReference type="Pfam" id="PF02627">
    <property type="entry name" value="CMD"/>
    <property type="match status" value="1"/>
</dbReference>
<accession>A0A0R3N8G4</accession>
<dbReference type="InterPro" id="IPR003779">
    <property type="entry name" value="CMD-like"/>
</dbReference>
<reference evidence="2 3" key="1">
    <citation type="submission" date="2014-03" db="EMBL/GenBank/DDBJ databases">
        <title>Bradyrhizobium valentinum sp. nov., isolated from effective nodules of Lupinus mariae-josephae, a lupine endemic of basic-lime soils in Eastern Spain.</title>
        <authorList>
            <person name="Duran D."/>
            <person name="Rey L."/>
            <person name="Navarro A."/>
            <person name="Busquets A."/>
            <person name="Imperial J."/>
            <person name="Ruiz-Argueso T."/>
        </authorList>
    </citation>
    <scope>NUCLEOTIDE SEQUENCE [LARGE SCALE GENOMIC DNA]</scope>
    <source>
        <strain evidence="2 3">CCBAU 23086</strain>
    </source>
</reference>
<name>A0A0R3N8G4_9BRAD</name>
<sequence length="205" mass="22366">MTGVGDPRPRIPLLDVEDMNAEQRRLHDSVVSGPRGQMIGPLRAAIHSPELASAWSALGEFLRYRTCLPPHLNELAIIVTGRRWTAQVEWWVHARAALAAGLKQEIVDAIAALESPDFDGEAEFEVYEFARTLQQTGRVPADTYDAVLRRWGARGAVELTAVIGYYTMVAQTLNAHQLPLPEGATGLAPETILVTLPPGHRGSSS</sequence>
<dbReference type="RefSeq" id="WP_057857374.1">
    <property type="nucleotide sequence ID" value="NZ_LLYB01000049.1"/>
</dbReference>
<evidence type="ECO:0000259" key="1">
    <source>
        <dbReference type="Pfam" id="PF02627"/>
    </source>
</evidence>
<proteinExistence type="predicted"/>
<evidence type="ECO:0000313" key="3">
    <source>
        <dbReference type="Proteomes" id="UP000051660"/>
    </source>
</evidence>
<gene>
    <name evidence="2" type="ORF">CQ14_26675</name>
</gene>
<feature type="domain" description="Carboxymuconolactone decarboxylase-like" evidence="1">
    <location>
        <begin position="49"/>
        <end position="130"/>
    </location>
</feature>
<dbReference type="Gene3D" id="1.20.1290.10">
    <property type="entry name" value="AhpD-like"/>
    <property type="match status" value="1"/>
</dbReference>
<dbReference type="Proteomes" id="UP000051660">
    <property type="component" value="Unassembled WGS sequence"/>
</dbReference>
<comment type="caution">
    <text evidence="2">The sequence shown here is derived from an EMBL/GenBank/DDBJ whole genome shotgun (WGS) entry which is preliminary data.</text>
</comment>
<dbReference type="EMBL" id="LLYB01000049">
    <property type="protein sequence ID" value="KRR26080.1"/>
    <property type="molecule type" value="Genomic_DNA"/>
</dbReference>
<evidence type="ECO:0000313" key="2">
    <source>
        <dbReference type="EMBL" id="KRR26080.1"/>
    </source>
</evidence>
<dbReference type="PANTHER" id="PTHR34846">
    <property type="entry name" value="4-CARBOXYMUCONOLACTONE DECARBOXYLASE FAMILY PROTEIN (AFU_ORTHOLOGUE AFUA_6G11590)"/>
    <property type="match status" value="1"/>
</dbReference>
<dbReference type="PANTHER" id="PTHR34846:SF11">
    <property type="entry name" value="4-CARBOXYMUCONOLACTONE DECARBOXYLASE FAMILY PROTEIN (AFU_ORTHOLOGUE AFUA_6G11590)"/>
    <property type="match status" value="1"/>
</dbReference>
<protein>
    <submittedName>
        <fullName evidence="2">Carboxymuconolactone decarboxylase</fullName>
    </submittedName>
</protein>
<dbReference type="SUPFAM" id="SSF69118">
    <property type="entry name" value="AhpD-like"/>
    <property type="match status" value="1"/>
</dbReference>